<dbReference type="AlphaFoldDB" id="A0A1W5D5T9"/>
<feature type="compositionally biased region" description="Acidic residues" evidence="9">
    <location>
        <begin position="1"/>
        <end position="10"/>
    </location>
</feature>
<feature type="transmembrane region" description="Helical" evidence="10">
    <location>
        <begin position="476"/>
        <end position="497"/>
    </location>
</feature>
<dbReference type="Pfam" id="PF02537">
    <property type="entry name" value="CRCB"/>
    <property type="match status" value="2"/>
</dbReference>
<comment type="subcellular location">
    <subcellularLocation>
        <location evidence="2">Cell membrane</location>
        <topology evidence="2">Multi-pass membrane protein</topology>
    </subcellularLocation>
</comment>
<dbReference type="InterPro" id="IPR003691">
    <property type="entry name" value="FluC"/>
</dbReference>
<dbReference type="GO" id="GO:0005886">
    <property type="term" value="C:plasma membrane"/>
    <property type="evidence" value="ECO:0007669"/>
    <property type="project" value="UniProtKB-SubCell"/>
</dbReference>
<feature type="region of interest" description="Disordered" evidence="9">
    <location>
        <begin position="1"/>
        <end position="52"/>
    </location>
</feature>
<organism evidence="11 12">
    <name type="scientific">Lasallia pustulata</name>
    <dbReference type="NCBI Taxonomy" id="136370"/>
    <lineage>
        <taxon>Eukaryota</taxon>
        <taxon>Fungi</taxon>
        <taxon>Dikarya</taxon>
        <taxon>Ascomycota</taxon>
        <taxon>Pezizomycotina</taxon>
        <taxon>Lecanoromycetes</taxon>
        <taxon>OSLEUM clade</taxon>
        <taxon>Umbilicariomycetidae</taxon>
        <taxon>Umbilicariales</taxon>
        <taxon>Umbilicariaceae</taxon>
        <taxon>Lasallia</taxon>
    </lineage>
</organism>
<comment type="similarity">
    <text evidence="7">Belongs to the fluoride channel Fluc/FEX (TC 1.A.43) family.</text>
</comment>
<feature type="compositionally biased region" description="Low complexity" evidence="9">
    <location>
        <begin position="93"/>
        <end position="103"/>
    </location>
</feature>
<evidence type="ECO:0000256" key="8">
    <source>
        <dbReference type="ARBA" id="ARBA00035585"/>
    </source>
</evidence>
<evidence type="ECO:0000256" key="3">
    <source>
        <dbReference type="ARBA" id="ARBA00022475"/>
    </source>
</evidence>
<feature type="compositionally biased region" description="Basic and acidic residues" evidence="9">
    <location>
        <begin position="104"/>
        <end position="118"/>
    </location>
</feature>
<proteinExistence type="inferred from homology"/>
<sequence>MAEREEDYTVPDDYANLDELAAPSPVQNPHERSFYRHDSLEEERGSAQDHKRWYSYRKHDDLEQHEGQDSILSELAAPAPVVRGNRSPASNKPSTQPSSSQSAAEERKKGQKPQHERASKFATQLYTVSHLIFWSIIGTLARLGLQALAFYPGAPAQTGVLWANFGGSLVMGFLSEDRRLFREEWGSNPTYQEEQAAKKYDEESGGMSKKEQSEADKAAANKKHSAAKKTIPLYIGLATGFCGSFTSFSSFIRDVFFALSNSLPVPLSHAPSASANASAPVHRNGGYSFMAVLAVILLTACLCLGALQTGAHLAIALEPFTPSLPFRWCRKFFDSGIVVLAWGAWLGAVFLAIWPPDRPGGPDGHASWSLETWRGEALYALVFAPLGCLLRFYASLHLNGKIAAFPLGTFAVNIFGTVMLGVFYDLQHTPLAGGMIGGGRVGCQVLQGCMDGFCGCLTTVSTWVAELKGLRIRHAYLYGVMSVGVALGFLVAIMGSLKWTLGFASPACVT</sequence>
<feature type="compositionally biased region" description="Basic and acidic residues" evidence="9">
    <location>
        <begin position="29"/>
        <end position="52"/>
    </location>
</feature>
<evidence type="ECO:0000256" key="10">
    <source>
        <dbReference type="SAM" id="Phobius"/>
    </source>
</evidence>
<feature type="transmembrane region" description="Helical" evidence="10">
    <location>
        <begin position="231"/>
        <end position="252"/>
    </location>
</feature>
<keyword evidence="5 10" id="KW-1133">Transmembrane helix</keyword>
<feature type="compositionally biased region" description="Basic and acidic residues" evidence="9">
    <location>
        <begin position="195"/>
        <end position="219"/>
    </location>
</feature>
<feature type="transmembrane region" description="Helical" evidence="10">
    <location>
        <begin position="125"/>
        <end position="144"/>
    </location>
</feature>
<feature type="transmembrane region" description="Helical" evidence="10">
    <location>
        <begin position="287"/>
        <end position="311"/>
    </location>
</feature>
<keyword evidence="4 10" id="KW-0812">Transmembrane</keyword>
<evidence type="ECO:0000313" key="12">
    <source>
        <dbReference type="Proteomes" id="UP000192927"/>
    </source>
</evidence>
<keyword evidence="3" id="KW-1003">Cell membrane</keyword>
<evidence type="ECO:0000256" key="6">
    <source>
        <dbReference type="ARBA" id="ARBA00023136"/>
    </source>
</evidence>
<keyword evidence="12" id="KW-1185">Reference proteome</keyword>
<comment type="function">
    <text evidence="1">Fluoride channel required for the rapid expulsion of cytoplasmic fluoride.</text>
</comment>
<dbReference type="EMBL" id="FWEW01002370">
    <property type="protein sequence ID" value="SLM38332.1"/>
    <property type="molecule type" value="Genomic_DNA"/>
</dbReference>
<evidence type="ECO:0000256" key="7">
    <source>
        <dbReference type="ARBA" id="ARBA00035120"/>
    </source>
</evidence>
<feature type="transmembrane region" description="Helical" evidence="10">
    <location>
        <begin position="332"/>
        <end position="354"/>
    </location>
</feature>
<name>A0A1W5D5T9_9LECA</name>
<comment type="catalytic activity">
    <reaction evidence="8">
        <text>fluoride(in) = fluoride(out)</text>
        <dbReference type="Rhea" id="RHEA:76159"/>
        <dbReference type="ChEBI" id="CHEBI:17051"/>
    </reaction>
    <physiologicalReaction direction="left-to-right" evidence="8">
        <dbReference type="Rhea" id="RHEA:76160"/>
    </physiologicalReaction>
</comment>
<accession>A0A1W5D5T9</accession>
<dbReference type="GO" id="GO:1903425">
    <property type="term" value="F:fluoride transmembrane transporter activity"/>
    <property type="evidence" value="ECO:0007669"/>
    <property type="project" value="TreeGrafter"/>
</dbReference>
<evidence type="ECO:0000313" key="11">
    <source>
        <dbReference type="EMBL" id="SLM38332.1"/>
    </source>
</evidence>
<evidence type="ECO:0000256" key="5">
    <source>
        <dbReference type="ARBA" id="ARBA00022989"/>
    </source>
</evidence>
<evidence type="ECO:0000256" key="2">
    <source>
        <dbReference type="ARBA" id="ARBA00004651"/>
    </source>
</evidence>
<feature type="region of interest" description="Disordered" evidence="9">
    <location>
        <begin position="185"/>
        <end position="221"/>
    </location>
</feature>
<keyword evidence="6 10" id="KW-0472">Membrane</keyword>
<feature type="transmembrane region" description="Helical" evidence="10">
    <location>
        <begin position="156"/>
        <end position="174"/>
    </location>
</feature>
<feature type="region of interest" description="Disordered" evidence="9">
    <location>
        <begin position="82"/>
        <end position="118"/>
    </location>
</feature>
<dbReference type="PANTHER" id="PTHR28259">
    <property type="entry name" value="FLUORIDE EXPORT PROTEIN 1-RELATED"/>
    <property type="match status" value="1"/>
</dbReference>
<feature type="transmembrane region" description="Helical" evidence="10">
    <location>
        <begin position="403"/>
        <end position="424"/>
    </location>
</feature>
<evidence type="ECO:0000256" key="1">
    <source>
        <dbReference type="ARBA" id="ARBA00002598"/>
    </source>
</evidence>
<dbReference type="PANTHER" id="PTHR28259:SF1">
    <property type="entry name" value="FLUORIDE EXPORT PROTEIN 1-RELATED"/>
    <property type="match status" value="1"/>
</dbReference>
<evidence type="ECO:0000256" key="9">
    <source>
        <dbReference type="SAM" id="MobiDB-lite"/>
    </source>
</evidence>
<dbReference type="Proteomes" id="UP000192927">
    <property type="component" value="Unassembled WGS sequence"/>
</dbReference>
<protein>
    <submittedName>
        <fullName evidence="11">Putative fluoride ion transporter CrcB</fullName>
    </submittedName>
</protein>
<reference evidence="12" key="1">
    <citation type="submission" date="2017-03" db="EMBL/GenBank/DDBJ databases">
        <authorList>
            <person name="Sharma R."/>
            <person name="Thines M."/>
        </authorList>
    </citation>
    <scope>NUCLEOTIDE SEQUENCE [LARGE SCALE GENOMIC DNA]</scope>
</reference>
<evidence type="ECO:0000256" key="4">
    <source>
        <dbReference type="ARBA" id="ARBA00022692"/>
    </source>
</evidence>